<dbReference type="Gene3D" id="1.25.40.10">
    <property type="entry name" value="Tetratricopeptide repeat domain"/>
    <property type="match status" value="2"/>
</dbReference>
<feature type="domain" description="OmpR/PhoB-type" evidence="4">
    <location>
        <begin position="1"/>
        <end position="97"/>
    </location>
</feature>
<name>A0A166YAX6_9GAMM</name>
<dbReference type="GO" id="GO:0006355">
    <property type="term" value="P:regulation of DNA-templated transcription"/>
    <property type="evidence" value="ECO:0007669"/>
    <property type="project" value="InterPro"/>
</dbReference>
<dbReference type="InterPro" id="IPR036388">
    <property type="entry name" value="WH-like_DNA-bd_sf"/>
</dbReference>
<dbReference type="Proteomes" id="UP000076643">
    <property type="component" value="Unassembled WGS sequence"/>
</dbReference>
<keyword evidence="1 3" id="KW-0238">DNA-binding</keyword>
<dbReference type="PATRIC" id="fig|1365250.3.peg.1148"/>
<sequence length="722" mass="81947">MLLFSQFRFDSERLALYRGQVAINLRPKVAQLLDYFLTHPNQLIRREQLLSALWQHGEFREAALNQSITELRQVLQDDAKNPIYIKTLPHQGYVWICQVKTASCYKQRVTLIASVGLTILALIGGLYRYQYISPPSTQVQAKTQLLIHPMQNLTGVQANAWWGYALEGTLRDSLQSNYQLIPKSKTPDYLEQSEKGAPQQLFLSLQSTQQRYLLTAKLADRQTQVLVEQLDENFIEIAHQLVNALTINKPMSISEHKEVNGLRDYFRGIQALNEHGPKLAKTYFEAALIQAPDHVPSQIELARIAWLQGNVELAEYYFGEVDIVSASLTLQTRYYLYLGEFQKVLGEYQQAGQNAQRALKLAEHNQFIEQMASSYQLLADIAWSTLQWQDYSHAMSAAHALIGSRSFAYSEAQRSFYLANPPAAGPEQKNVVNLAQSKEVLASAIQYYRQTNQRIELSKSLFAYGQNYLVPVSESEGSLLEALEIAANSGDQYFKMQVLTYLGFYYIQLHQGQRALDYLNQVELQQTFKPALEQLSLLKAMAYMDIGLTTNQQQALDTAEQLFESILLAETTSAMAGANVKLLLAWVALRQGEIDKSLLLSHAALESYEQSGLSDAMTYAKYTQMYIHLLQNEPRDALKLMDLEHDKEAHLMLFYSAAAAHMTENMALLEQTQRMLRNLKNSDALLAQLALFKQQPQGDAKLIADLLDAPYSVYCQSKWILE</sequence>
<feature type="DNA-binding region" description="OmpR/PhoB-type" evidence="3">
    <location>
        <begin position="1"/>
        <end position="97"/>
    </location>
</feature>
<organism evidence="5 6">
    <name type="scientific">Pseudoalteromonas luteoviolacea DSM 6061</name>
    <dbReference type="NCBI Taxonomy" id="1365250"/>
    <lineage>
        <taxon>Bacteria</taxon>
        <taxon>Pseudomonadati</taxon>
        <taxon>Pseudomonadota</taxon>
        <taxon>Gammaproteobacteria</taxon>
        <taxon>Alteromonadales</taxon>
        <taxon>Pseudoalteromonadaceae</taxon>
        <taxon>Pseudoalteromonas</taxon>
    </lineage>
</organism>
<dbReference type="InterPro" id="IPR016032">
    <property type="entry name" value="Sig_transdc_resp-reg_C-effctor"/>
</dbReference>
<dbReference type="GO" id="GO:0003677">
    <property type="term" value="F:DNA binding"/>
    <property type="evidence" value="ECO:0007669"/>
    <property type="project" value="UniProtKB-UniRule"/>
</dbReference>
<dbReference type="GO" id="GO:0000160">
    <property type="term" value="P:phosphorelay signal transduction system"/>
    <property type="evidence" value="ECO:0007669"/>
    <property type="project" value="InterPro"/>
</dbReference>
<dbReference type="InterPro" id="IPR001867">
    <property type="entry name" value="OmpR/PhoB-type_DNA-bd"/>
</dbReference>
<dbReference type="Pfam" id="PF00486">
    <property type="entry name" value="Trans_reg_C"/>
    <property type="match status" value="1"/>
</dbReference>
<dbReference type="InterPro" id="IPR019734">
    <property type="entry name" value="TPR_rpt"/>
</dbReference>
<evidence type="ECO:0000256" key="1">
    <source>
        <dbReference type="ARBA" id="ARBA00023125"/>
    </source>
</evidence>
<dbReference type="AlphaFoldDB" id="A0A166YAX6"/>
<dbReference type="CDD" id="cd00383">
    <property type="entry name" value="trans_reg_C"/>
    <property type="match status" value="1"/>
</dbReference>
<dbReference type="SUPFAM" id="SSF48452">
    <property type="entry name" value="TPR-like"/>
    <property type="match status" value="2"/>
</dbReference>
<dbReference type="PROSITE" id="PS51755">
    <property type="entry name" value="OMPR_PHOB"/>
    <property type="match status" value="1"/>
</dbReference>
<dbReference type="SMART" id="SM00862">
    <property type="entry name" value="Trans_reg_C"/>
    <property type="match status" value="1"/>
</dbReference>
<proteinExistence type="predicted"/>
<dbReference type="PROSITE" id="PS50005">
    <property type="entry name" value="TPR"/>
    <property type="match status" value="1"/>
</dbReference>
<feature type="repeat" description="TPR" evidence="2">
    <location>
        <begin position="332"/>
        <end position="365"/>
    </location>
</feature>
<keyword evidence="6" id="KW-1185">Reference proteome</keyword>
<dbReference type="RefSeq" id="WP_063364813.1">
    <property type="nucleotide sequence ID" value="NZ_AQHB01000037.1"/>
</dbReference>
<gene>
    <name evidence="5" type="ORF">N475_10390</name>
</gene>
<dbReference type="SUPFAM" id="SSF46894">
    <property type="entry name" value="C-terminal effector domain of the bipartite response regulators"/>
    <property type="match status" value="1"/>
</dbReference>
<comment type="caution">
    <text evidence="5">The sequence shown here is derived from an EMBL/GenBank/DDBJ whole genome shotgun (WGS) entry which is preliminary data.</text>
</comment>
<evidence type="ECO:0000313" key="6">
    <source>
        <dbReference type="Proteomes" id="UP000076643"/>
    </source>
</evidence>
<accession>A0A166YAX6</accession>
<evidence type="ECO:0000313" key="5">
    <source>
        <dbReference type="EMBL" id="KZN42074.1"/>
    </source>
</evidence>
<dbReference type="Gene3D" id="1.10.10.10">
    <property type="entry name" value="Winged helix-like DNA-binding domain superfamily/Winged helix DNA-binding domain"/>
    <property type="match status" value="1"/>
</dbReference>
<reference evidence="5 6" key="1">
    <citation type="submission" date="2013-07" db="EMBL/GenBank/DDBJ databases">
        <title>Comparative Genomic and Metabolomic Analysis of Twelve Strains of Pseudoalteromonas luteoviolacea.</title>
        <authorList>
            <person name="Vynne N.G."/>
            <person name="Mansson M."/>
            <person name="Gram L."/>
        </authorList>
    </citation>
    <scope>NUCLEOTIDE SEQUENCE [LARGE SCALE GENOMIC DNA]</scope>
    <source>
        <strain evidence="5 6">DSM 6061</strain>
    </source>
</reference>
<dbReference type="EMBL" id="AUYB01000085">
    <property type="protein sequence ID" value="KZN42074.1"/>
    <property type="molecule type" value="Genomic_DNA"/>
</dbReference>
<evidence type="ECO:0000256" key="3">
    <source>
        <dbReference type="PROSITE-ProRule" id="PRU01091"/>
    </source>
</evidence>
<keyword evidence="2" id="KW-0802">TPR repeat</keyword>
<protein>
    <recommendedName>
        <fullName evidence="4">OmpR/PhoB-type domain-containing protein</fullName>
    </recommendedName>
</protein>
<evidence type="ECO:0000259" key="4">
    <source>
        <dbReference type="PROSITE" id="PS51755"/>
    </source>
</evidence>
<dbReference type="InterPro" id="IPR011990">
    <property type="entry name" value="TPR-like_helical_dom_sf"/>
</dbReference>
<evidence type="ECO:0000256" key="2">
    <source>
        <dbReference type="PROSITE-ProRule" id="PRU00339"/>
    </source>
</evidence>